<feature type="compositionally biased region" description="Basic and acidic residues" evidence="1">
    <location>
        <begin position="52"/>
        <end position="62"/>
    </location>
</feature>
<organism evidence="2 3">
    <name type="scientific">Paeniglutamicibacter cryotolerans</name>
    <dbReference type="NCBI Taxonomy" id="670079"/>
    <lineage>
        <taxon>Bacteria</taxon>
        <taxon>Bacillati</taxon>
        <taxon>Actinomycetota</taxon>
        <taxon>Actinomycetes</taxon>
        <taxon>Micrococcales</taxon>
        <taxon>Micrococcaceae</taxon>
        <taxon>Paeniglutamicibacter</taxon>
    </lineage>
</organism>
<keyword evidence="3" id="KW-1185">Reference proteome</keyword>
<feature type="region of interest" description="Disordered" evidence="1">
    <location>
        <begin position="1"/>
        <end position="126"/>
    </location>
</feature>
<name>A0A839QP91_9MICC</name>
<gene>
    <name evidence="2" type="ORF">E9229_002841</name>
</gene>
<protein>
    <submittedName>
        <fullName evidence="2">Uncharacterized protein</fullName>
    </submittedName>
</protein>
<accession>A0A839QP91</accession>
<proteinExistence type="predicted"/>
<evidence type="ECO:0000313" key="3">
    <source>
        <dbReference type="Proteomes" id="UP000523000"/>
    </source>
</evidence>
<dbReference type="AlphaFoldDB" id="A0A839QP91"/>
<dbReference type="EMBL" id="JACHVS010000002">
    <property type="protein sequence ID" value="MBB2996594.1"/>
    <property type="molecule type" value="Genomic_DNA"/>
</dbReference>
<evidence type="ECO:0000256" key="1">
    <source>
        <dbReference type="SAM" id="MobiDB-lite"/>
    </source>
</evidence>
<evidence type="ECO:0000313" key="2">
    <source>
        <dbReference type="EMBL" id="MBB2996594.1"/>
    </source>
</evidence>
<feature type="compositionally biased region" description="Basic and acidic residues" evidence="1">
    <location>
        <begin position="22"/>
        <end position="40"/>
    </location>
</feature>
<sequence>MINGLVVRSGAWTKAPSGVRQQRAEPHKGQRHGSGRDHGKGAMSMKGGAGSEVEHPGHHGEYAQDLLDPEEAREQEPDAAGDEPQGCWHGKAARMPVAATITPSGGPTNPVAVSPTESSRPLAREN</sequence>
<dbReference type="RefSeq" id="WP_183512149.1">
    <property type="nucleotide sequence ID" value="NZ_BAABGK010000033.1"/>
</dbReference>
<reference evidence="2 3" key="1">
    <citation type="submission" date="2020-08" db="EMBL/GenBank/DDBJ databases">
        <title>Sequencing the genomes of 1000 actinobacteria strains.</title>
        <authorList>
            <person name="Klenk H.-P."/>
        </authorList>
    </citation>
    <scope>NUCLEOTIDE SEQUENCE [LARGE SCALE GENOMIC DNA]</scope>
    <source>
        <strain evidence="2 3">DSM 22826</strain>
    </source>
</reference>
<dbReference type="Proteomes" id="UP000523000">
    <property type="component" value="Unassembled WGS sequence"/>
</dbReference>
<comment type="caution">
    <text evidence="2">The sequence shown here is derived from an EMBL/GenBank/DDBJ whole genome shotgun (WGS) entry which is preliminary data.</text>
</comment>